<evidence type="ECO:0008006" key="4">
    <source>
        <dbReference type="Google" id="ProtNLM"/>
    </source>
</evidence>
<gene>
    <name evidence="2" type="ORF">GA0061102_103018</name>
</gene>
<dbReference type="RefSeq" id="WP_092853054.1">
    <property type="nucleotide sequence ID" value="NZ_FMAH01000030.1"/>
</dbReference>
<dbReference type="AlphaFoldDB" id="A0A1C3WI59"/>
<feature type="signal peptide" evidence="1">
    <location>
        <begin position="1"/>
        <end position="30"/>
    </location>
</feature>
<evidence type="ECO:0000313" key="3">
    <source>
        <dbReference type="Proteomes" id="UP000199435"/>
    </source>
</evidence>
<proteinExistence type="predicted"/>
<evidence type="ECO:0000313" key="2">
    <source>
        <dbReference type="EMBL" id="SCB39424.1"/>
    </source>
</evidence>
<feature type="chain" id="PRO_5008685487" description="DUF995 domain-containing protein" evidence="1">
    <location>
        <begin position="31"/>
        <end position="180"/>
    </location>
</feature>
<dbReference type="STRING" id="411945.GA0061102_103018"/>
<organism evidence="2 3">
    <name type="scientific">Rhizobium miluonense</name>
    <dbReference type="NCBI Taxonomy" id="411945"/>
    <lineage>
        <taxon>Bacteria</taxon>
        <taxon>Pseudomonadati</taxon>
        <taxon>Pseudomonadota</taxon>
        <taxon>Alphaproteobacteria</taxon>
        <taxon>Hyphomicrobiales</taxon>
        <taxon>Rhizobiaceae</taxon>
        <taxon>Rhizobium/Agrobacterium group</taxon>
        <taxon>Rhizobium</taxon>
    </lineage>
</organism>
<dbReference type="Proteomes" id="UP000199435">
    <property type="component" value="Unassembled WGS sequence"/>
</dbReference>
<protein>
    <recommendedName>
        <fullName evidence="4">DUF995 domain-containing protein</fullName>
    </recommendedName>
</protein>
<sequence>MKPSKKKISTAPVTSLAFAIVLGLATGSNAATAGTANKVPNGARPMTAVELYTLYRDKTWRWADGAGRMQNIDRRFSAWVDGSGGQSWAEGRWAVTDTGRLCLDATWHAANGQFPAQTCFEHRILGGTIYQKRETGGTWFVFRHPVTKDTDEAAKLIADDLVSQRLEAMKASVLTVHKAE</sequence>
<name>A0A1C3WI59_9HYPH</name>
<keyword evidence="1" id="KW-0732">Signal</keyword>
<evidence type="ECO:0000256" key="1">
    <source>
        <dbReference type="SAM" id="SignalP"/>
    </source>
</evidence>
<accession>A0A1C3WI59</accession>
<keyword evidence="3" id="KW-1185">Reference proteome</keyword>
<dbReference type="InterPro" id="IPR009337">
    <property type="entry name" value="DUF995"/>
</dbReference>
<dbReference type="EMBL" id="FMAH01000030">
    <property type="protein sequence ID" value="SCB39424.1"/>
    <property type="molecule type" value="Genomic_DNA"/>
</dbReference>
<reference evidence="3" key="1">
    <citation type="submission" date="2016-08" db="EMBL/GenBank/DDBJ databases">
        <authorList>
            <person name="Varghese N."/>
            <person name="Submissions Spin"/>
        </authorList>
    </citation>
    <scope>NUCLEOTIDE SEQUENCE [LARGE SCALE GENOMIC DNA]</scope>
    <source>
        <strain evidence="3">HAMBI 2971</strain>
    </source>
</reference>
<dbReference type="OrthoDB" id="8071960at2"/>
<dbReference type="Pfam" id="PF06191">
    <property type="entry name" value="DUF995"/>
    <property type="match status" value="1"/>
</dbReference>